<dbReference type="SUPFAM" id="SSF144083">
    <property type="entry name" value="Magnesium transport protein CorA, transmembrane region"/>
    <property type="match status" value="1"/>
</dbReference>
<organism evidence="6 7">
    <name type="scientific">Amniculicola lignicola CBS 123094</name>
    <dbReference type="NCBI Taxonomy" id="1392246"/>
    <lineage>
        <taxon>Eukaryota</taxon>
        <taxon>Fungi</taxon>
        <taxon>Dikarya</taxon>
        <taxon>Ascomycota</taxon>
        <taxon>Pezizomycotina</taxon>
        <taxon>Dothideomycetes</taxon>
        <taxon>Pleosporomycetidae</taxon>
        <taxon>Pleosporales</taxon>
        <taxon>Amniculicolaceae</taxon>
        <taxon>Amniculicola</taxon>
    </lineage>
</organism>
<dbReference type="EMBL" id="ML977564">
    <property type="protein sequence ID" value="KAF2005327.1"/>
    <property type="molecule type" value="Genomic_DNA"/>
</dbReference>
<comment type="subcellular location">
    <subcellularLocation>
        <location evidence="1">Membrane</location>
        <topology evidence="1">Multi-pass membrane protein</topology>
    </subcellularLocation>
</comment>
<dbReference type="OrthoDB" id="3231000at2759"/>
<evidence type="ECO:0000256" key="1">
    <source>
        <dbReference type="ARBA" id="ARBA00004141"/>
    </source>
</evidence>
<proteinExistence type="predicted"/>
<keyword evidence="3 5" id="KW-1133">Transmembrane helix</keyword>
<feature type="transmembrane region" description="Helical" evidence="5">
    <location>
        <begin position="483"/>
        <end position="508"/>
    </location>
</feature>
<dbReference type="Gene3D" id="1.20.58.340">
    <property type="entry name" value="Magnesium transport protein CorA, transmembrane region"/>
    <property type="match status" value="1"/>
</dbReference>
<sequence length="514" mass="58238">MGGILRRYTDYVKEQASLDRSLQGLADFLQDLNGRQQFPVNVFCIDFAPGRTCAPQPWRIDPGDGYPPCPTSAGWTPYGNIANTKSPETPHKDVKVKKLRQVTTIPDDIRGRIIVVEDMNRYTVAHLGVRYNLPLSFFATYLTTELPTADHEPQPPTIALPPSKMLGDQDIHLQYQRVIDLGTTKQREKLYVRSNVRRLVRPTPLLNKRCPGLARSCCSLYLCRDEKDKWICIVLVDATNAEFENTDAVPLKISRPQPVQRNRHASKAFDFRAWEEARKLQSSNKEPSSGIEEDPHGSNSLLNSLVRLFQDAPCASNTTHIPNVLSFAYFPTQLVLAEWMQYALLLSRYVKHYEYALISPNAGLKQSKVKELLPWRRRCIRSGLKLELLRRSVKHHILIVGTSEVQGRWRPVLEDIDHVSSQLAEWATFLNSMVPLLDSHQSLIEAQSVRHLTYIVLVFSSLSLVASIFSMSEKVLPWGGGHAWLYFAVALPLTAVVLGSYFLFLNIVGRLLRG</sequence>
<evidence type="ECO:0000313" key="6">
    <source>
        <dbReference type="EMBL" id="KAF2005327.1"/>
    </source>
</evidence>
<feature type="transmembrane region" description="Helical" evidence="5">
    <location>
        <begin position="452"/>
        <end position="471"/>
    </location>
</feature>
<name>A0A6A5WUR4_9PLEO</name>
<keyword evidence="4 5" id="KW-0472">Membrane</keyword>
<evidence type="ECO:0000256" key="3">
    <source>
        <dbReference type="ARBA" id="ARBA00022989"/>
    </source>
</evidence>
<protein>
    <submittedName>
        <fullName evidence="6">Uncharacterized protein</fullName>
    </submittedName>
</protein>
<evidence type="ECO:0000256" key="5">
    <source>
        <dbReference type="SAM" id="Phobius"/>
    </source>
</evidence>
<keyword evidence="2 5" id="KW-0812">Transmembrane</keyword>
<dbReference type="InterPro" id="IPR045863">
    <property type="entry name" value="CorA_TM1_TM2"/>
</dbReference>
<dbReference type="AlphaFoldDB" id="A0A6A5WUR4"/>
<dbReference type="Proteomes" id="UP000799779">
    <property type="component" value="Unassembled WGS sequence"/>
</dbReference>
<reference evidence="6" key="1">
    <citation type="journal article" date="2020" name="Stud. Mycol.">
        <title>101 Dothideomycetes genomes: a test case for predicting lifestyles and emergence of pathogens.</title>
        <authorList>
            <person name="Haridas S."/>
            <person name="Albert R."/>
            <person name="Binder M."/>
            <person name="Bloem J."/>
            <person name="Labutti K."/>
            <person name="Salamov A."/>
            <person name="Andreopoulos B."/>
            <person name="Baker S."/>
            <person name="Barry K."/>
            <person name="Bills G."/>
            <person name="Bluhm B."/>
            <person name="Cannon C."/>
            <person name="Castanera R."/>
            <person name="Culley D."/>
            <person name="Daum C."/>
            <person name="Ezra D."/>
            <person name="Gonzalez J."/>
            <person name="Henrissat B."/>
            <person name="Kuo A."/>
            <person name="Liang C."/>
            <person name="Lipzen A."/>
            <person name="Lutzoni F."/>
            <person name="Magnuson J."/>
            <person name="Mondo S."/>
            <person name="Nolan M."/>
            <person name="Ohm R."/>
            <person name="Pangilinan J."/>
            <person name="Park H.-J."/>
            <person name="Ramirez L."/>
            <person name="Alfaro M."/>
            <person name="Sun H."/>
            <person name="Tritt A."/>
            <person name="Yoshinaga Y."/>
            <person name="Zwiers L.-H."/>
            <person name="Turgeon B."/>
            <person name="Goodwin S."/>
            <person name="Spatafora J."/>
            <person name="Crous P."/>
            <person name="Grigoriev I."/>
        </authorList>
    </citation>
    <scope>NUCLEOTIDE SEQUENCE</scope>
    <source>
        <strain evidence="6">CBS 123094</strain>
    </source>
</reference>
<evidence type="ECO:0000256" key="4">
    <source>
        <dbReference type="ARBA" id="ARBA00023136"/>
    </source>
</evidence>
<evidence type="ECO:0000256" key="2">
    <source>
        <dbReference type="ARBA" id="ARBA00022692"/>
    </source>
</evidence>
<accession>A0A6A5WUR4</accession>
<evidence type="ECO:0000313" key="7">
    <source>
        <dbReference type="Proteomes" id="UP000799779"/>
    </source>
</evidence>
<keyword evidence="7" id="KW-1185">Reference proteome</keyword>
<gene>
    <name evidence="6" type="ORF">P154DRAFT_616551</name>
</gene>
<dbReference type="GO" id="GO:0016020">
    <property type="term" value="C:membrane"/>
    <property type="evidence" value="ECO:0007669"/>
    <property type="project" value="UniProtKB-SubCell"/>
</dbReference>